<dbReference type="InterPro" id="IPR006059">
    <property type="entry name" value="SBP"/>
</dbReference>
<comment type="caution">
    <text evidence="7">The sequence shown here is derived from an EMBL/GenBank/DDBJ whole genome shotgun (WGS) entry which is preliminary data.</text>
</comment>
<sequence>MFKKIAVSSLSVAMLAGVLAGCGGSGEGKENSSSGTSGSNEGKVKIRILTRLASEQPNAVAFQDKVKEFQELNPNIVIEDLSVEDGDTFNTKFKTSVASGNLPEIFANYGGAAFAEYAKSGVAMDLTEVLEGDKQWSEPFLDVFDNWRFQDVPGTYAVPYEFFAIGVFYNKDLFSQANIQVPTTIGEFEEAMQKLKDAGIVPMALGEKDSWRGGHLYSVLANKLMGDQVADDILNRKIKYDDQRFIDVLELMKSWQKKGFFGDNIVSLDTTAEKNMFHTEKTAMHMDGSWYIGEAIKSPIGDKIGFFPFPYSEDKPEYKDVWMGGAGMAFSISGTLEGEKKEAAIKFLKFVTSEDAFKYYQEVQQGGVFPVKMEVDPTKVDPLSVSYSEAIKNATFRSELYAYDPLPQMFDTVRNNIQGMFAGMAPDKAAKSMQDQVDKLLK</sequence>
<evidence type="ECO:0000256" key="5">
    <source>
        <dbReference type="ARBA" id="ARBA00023288"/>
    </source>
</evidence>
<evidence type="ECO:0000256" key="3">
    <source>
        <dbReference type="ARBA" id="ARBA00023136"/>
    </source>
</evidence>
<gene>
    <name evidence="7" type="ORF">FPZ45_08995</name>
</gene>
<evidence type="ECO:0000313" key="7">
    <source>
        <dbReference type="EMBL" id="TVY01274.1"/>
    </source>
</evidence>
<keyword evidence="3" id="KW-0472">Membrane</keyword>
<dbReference type="PANTHER" id="PTHR43649:SF33">
    <property type="entry name" value="POLYGALACTURONAN_RHAMNOGALACTURONAN-BINDING PROTEIN YTCQ"/>
    <property type="match status" value="1"/>
</dbReference>
<proteinExistence type="predicted"/>
<dbReference type="OrthoDB" id="9798191at2"/>
<dbReference type="EMBL" id="VNJJ01000004">
    <property type="protein sequence ID" value="TVY01274.1"/>
    <property type="molecule type" value="Genomic_DNA"/>
</dbReference>
<evidence type="ECO:0000256" key="6">
    <source>
        <dbReference type="SAM" id="SignalP"/>
    </source>
</evidence>
<dbReference type="PROSITE" id="PS51257">
    <property type="entry name" value="PROKAR_LIPOPROTEIN"/>
    <property type="match status" value="1"/>
</dbReference>
<evidence type="ECO:0000256" key="2">
    <source>
        <dbReference type="ARBA" id="ARBA00022729"/>
    </source>
</evidence>
<evidence type="ECO:0000256" key="1">
    <source>
        <dbReference type="ARBA" id="ARBA00022475"/>
    </source>
</evidence>
<dbReference type="InterPro" id="IPR050490">
    <property type="entry name" value="Bact_solute-bd_prot1"/>
</dbReference>
<reference evidence="7 8" key="1">
    <citation type="submission" date="2019-07" db="EMBL/GenBank/DDBJ databases">
        <authorList>
            <person name="Kim J."/>
        </authorList>
    </citation>
    <scope>NUCLEOTIDE SEQUENCE [LARGE SCALE GENOMIC DNA]</scope>
    <source>
        <strain evidence="7 8">G13</strain>
    </source>
</reference>
<keyword evidence="4" id="KW-0564">Palmitate</keyword>
<name>A0A559JN15_9BACL</name>
<dbReference type="SUPFAM" id="SSF53850">
    <property type="entry name" value="Periplasmic binding protein-like II"/>
    <property type="match status" value="1"/>
</dbReference>
<feature type="chain" id="PRO_5038989932" evidence="6">
    <location>
        <begin position="21"/>
        <end position="442"/>
    </location>
</feature>
<feature type="signal peptide" evidence="6">
    <location>
        <begin position="1"/>
        <end position="20"/>
    </location>
</feature>
<keyword evidence="2 6" id="KW-0732">Signal</keyword>
<organism evidence="7 8">
    <name type="scientific">Cohnella terricola</name>
    <dbReference type="NCBI Taxonomy" id="1289167"/>
    <lineage>
        <taxon>Bacteria</taxon>
        <taxon>Bacillati</taxon>
        <taxon>Bacillota</taxon>
        <taxon>Bacilli</taxon>
        <taxon>Bacillales</taxon>
        <taxon>Paenibacillaceae</taxon>
        <taxon>Cohnella</taxon>
    </lineage>
</organism>
<dbReference type="PANTHER" id="PTHR43649">
    <property type="entry name" value="ARABINOSE-BINDING PROTEIN-RELATED"/>
    <property type="match status" value="1"/>
</dbReference>
<dbReference type="Gene3D" id="3.40.190.10">
    <property type="entry name" value="Periplasmic binding protein-like II"/>
    <property type="match status" value="2"/>
</dbReference>
<accession>A0A559JN15</accession>
<keyword evidence="5" id="KW-0449">Lipoprotein</keyword>
<keyword evidence="8" id="KW-1185">Reference proteome</keyword>
<keyword evidence="1" id="KW-1003">Cell membrane</keyword>
<protein>
    <submittedName>
        <fullName evidence="7">Extracellular solute-binding protein</fullName>
    </submittedName>
</protein>
<evidence type="ECO:0000256" key="4">
    <source>
        <dbReference type="ARBA" id="ARBA00023139"/>
    </source>
</evidence>
<evidence type="ECO:0000313" key="8">
    <source>
        <dbReference type="Proteomes" id="UP000316330"/>
    </source>
</evidence>
<dbReference type="Pfam" id="PF01547">
    <property type="entry name" value="SBP_bac_1"/>
    <property type="match status" value="1"/>
</dbReference>
<dbReference type="RefSeq" id="WP_144700443.1">
    <property type="nucleotide sequence ID" value="NZ_VNJJ01000004.1"/>
</dbReference>
<dbReference type="AlphaFoldDB" id="A0A559JN15"/>
<dbReference type="Proteomes" id="UP000316330">
    <property type="component" value="Unassembled WGS sequence"/>
</dbReference>